<dbReference type="CDD" id="cd00610">
    <property type="entry name" value="OAT_like"/>
    <property type="match status" value="1"/>
</dbReference>
<dbReference type="SUPFAM" id="SSF53383">
    <property type="entry name" value="PLP-dependent transferases"/>
    <property type="match status" value="1"/>
</dbReference>
<dbReference type="InterPro" id="IPR015422">
    <property type="entry name" value="PyrdxlP-dep_Trfase_small"/>
</dbReference>
<keyword evidence="7" id="KW-1185">Reference proteome</keyword>
<dbReference type="PIRSF" id="PIRSF000521">
    <property type="entry name" value="Transaminase_4ab_Lys_Orn"/>
    <property type="match status" value="1"/>
</dbReference>
<evidence type="ECO:0000313" key="7">
    <source>
        <dbReference type="Proteomes" id="UP001529235"/>
    </source>
</evidence>
<sequence length="454" mass="50717">MSKSVEDYIESDERFFPKSFSWKQLPLIASKAYGSIIEDAYGRKYIDFSTTLANIIGHSHPEVVDALKKQLEILTSFPTCYFYAEAPSKLAQKLVNITPGSYKKKIVFGFSGSDAVDMALTSSIFYTKKKFILSFQGSYHGTTYLSLSTSEIMAQNDTSKNLLYKNIVFVPYPNPYRNPWNINGYEKPDELTNTILREIEKTLKSLNNDFVGVVVEPIQGDGGIIVPPKDFLKELYKIVKSFNGIFIADEIQTGMGRTGRWWGVEHFSVEPDLMVIGKALGGCMPLSAVIGKSEVLEAPPALGFYLSGHPLSCISALKTIEIIERENLVNRAMVLGDYILRRLSKLSEKFNIIGDVRGKGLLIGMEIVKDDASKAPDRKNALKICWAAWRRGVVAMTVGKHSNVIRITPALNVPMDLMERALEVIEESVKDVVNGKVTNDVLSFMKGWNPRLQD</sequence>
<evidence type="ECO:0000256" key="5">
    <source>
        <dbReference type="RuleBase" id="RU003560"/>
    </source>
</evidence>
<evidence type="ECO:0000256" key="3">
    <source>
        <dbReference type="ARBA" id="ARBA00022679"/>
    </source>
</evidence>
<keyword evidence="4 5" id="KW-0663">Pyridoxal phosphate</keyword>
<keyword evidence="2 6" id="KW-0032">Aminotransferase</keyword>
<name>A0ABD4Z940_9CREN</name>
<dbReference type="InterPro" id="IPR005814">
    <property type="entry name" value="Aminotrans_3"/>
</dbReference>
<dbReference type="EMBL" id="JASNVW010000005">
    <property type="protein sequence ID" value="MDK6029224.1"/>
    <property type="molecule type" value="Genomic_DNA"/>
</dbReference>
<dbReference type="InterPro" id="IPR049704">
    <property type="entry name" value="Aminotrans_3_PPA_site"/>
</dbReference>
<comment type="caution">
    <text evidence="6">The sequence shown here is derived from an EMBL/GenBank/DDBJ whole genome shotgun (WGS) entry which is preliminary data.</text>
</comment>
<proteinExistence type="inferred from homology"/>
<dbReference type="PANTHER" id="PTHR11986">
    <property type="entry name" value="AMINOTRANSFERASE CLASS III"/>
    <property type="match status" value="1"/>
</dbReference>
<dbReference type="Pfam" id="PF00202">
    <property type="entry name" value="Aminotran_3"/>
    <property type="match status" value="1"/>
</dbReference>
<evidence type="ECO:0000256" key="1">
    <source>
        <dbReference type="ARBA" id="ARBA00001933"/>
    </source>
</evidence>
<evidence type="ECO:0000256" key="2">
    <source>
        <dbReference type="ARBA" id="ARBA00022576"/>
    </source>
</evidence>
<dbReference type="Proteomes" id="UP001529235">
    <property type="component" value="Unassembled WGS sequence"/>
</dbReference>
<comment type="similarity">
    <text evidence="5">Belongs to the class-III pyridoxal-phosphate-dependent aminotransferase family.</text>
</comment>
<dbReference type="InterPro" id="IPR050103">
    <property type="entry name" value="Class-III_PLP-dep_AT"/>
</dbReference>
<keyword evidence="3" id="KW-0808">Transferase</keyword>
<dbReference type="GO" id="GO:0008483">
    <property type="term" value="F:transaminase activity"/>
    <property type="evidence" value="ECO:0007669"/>
    <property type="project" value="UniProtKB-KW"/>
</dbReference>
<evidence type="ECO:0000313" key="6">
    <source>
        <dbReference type="EMBL" id="MDK6029224.1"/>
    </source>
</evidence>
<dbReference type="PANTHER" id="PTHR11986:SF79">
    <property type="entry name" value="ACETYLORNITHINE AMINOTRANSFERASE, MITOCHONDRIAL"/>
    <property type="match status" value="1"/>
</dbReference>
<evidence type="ECO:0000256" key="4">
    <source>
        <dbReference type="ARBA" id="ARBA00022898"/>
    </source>
</evidence>
<dbReference type="AlphaFoldDB" id="A0ABD4Z940"/>
<gene>
    <name evidence="6" type="ORF">QPL79_07590</name>
</gene>
<dbReference type="Gene3D" id="3.40.640.10">
    <property type="entry name" value="Type I PLP-dependent aspartate aminotransferase-like (Major domain)"/>
    <property type="match status" value="1"/>
</dbReference>
<dbReference type="InterPro" id="IPR015421">
    <property type="entry name" value="PyrdxlP-dep_Trfase_major"/>
</dbReference>
<dbReference type="PROSITE" id="PS00600">
    <property type="entry name" value="AA_TRANSFER_CLASS_3"/>
    <property type="match status" value="1"/>
</dbReference>
<comment type="cofactor">
    <cofactor evidence="1">
        <name>pyridoxal 5'-phosphate</name>
        <dbReference type="ChEBI" id="CHEBI:597326"/>
    </cofactor>
</comment>
<dbReference type="InterPro" id="IPR015424">
    <property type="entry name" value="PyrdxlP-dep_Trfase"/>
</dbReference>
<accession>A0ABD4Z940</accession>
<protein>
    <submittedName>
        <fullName evidence="6">Aspartate aminotransferase family protein</fullName>
    </submittedName>
</protein>
<reference evidence="6 7" key="1">
    <citation type="submission" date="2023-05" db="EMBL/GenBank/DDBJ databases">
        <title>A new hyperthermophilic archaea 'Ignisphaera cupida' sp. nov. and description of the family 'Ignisphaeraceae' fam. nov.</title>
        <authorList>
            <person name="Podosokorskaya O.A."/>
            <person name="Elcheninov A.G."/>
            <person name="Klukina A."/>
            <person name="Merkel A.Y."/>
        </authorList>
    </citation>
    <scope>NUCLEOTIDE SEQUENCE [LARGE SCALE GENOMIC DNA]</scope>
    <source>
        <strain evidence="6 7">4213-co</strain>
    </source>
</reference>
<dbReference type="Gene3D" id="3.90.1150.10">
    <property type="entry name" value="Aspartate Aminotransferase, domain 1"/>
    <property type="match status" value="1"/>
</dbReference>
<dbReference type="RefSeq" id="WP_285274208.1">
    <property type="nucleotide sequence ID" value="NZ_JASNVW010000005.1"/>
</dbReference>
<organism evidence="6 7">
    <name type="scientific">Ignisphaera cupida</name>
    <dbReference type="NCBI Taxonomy" id="3050454"/>
    <lineage>
        <taxon>Archaea</taxon>
        <taxon>Thermoproteota</taxon>
        <taxon>Thermoprotei</taxon>
        <taxon>Desulfurococcales</taxon>
        <taxon>Desulfurococcaceae</taxon>
        <taxon>Ignisphaera</taxon>
    </lineage>
</organism>